<sequence length="234" mass="25985">MEIQVQKIVDMVPAEQVHTVTITKTPAQIKKEGLTSVLSSLLDNFEASVSAEQMTQANLTIATEVPVTFRLETNVINLPLADSNKLYQFFDLNATAPVNVYFITESDDINVSHLRIDEMATVDEFVKHGDPIRNQILTAAQEKWDYLQTVEHPTPAEIEAAEKAKAAAEKKTPTKRTTTRKPAAKKTTTRRTAAAKKAPAKKRTTTRKTTTAKKTTTRKTATSRTSRAKKTTEE</sequence>
<proteinExistence type="predicted"/>
<organism evidence="2 3">
    <name type="scientific">Schleiferilactobacillus perolens DSM 12744</name>
    <dbReference type="NCBI Taxonomy" id="1423792"/>
    <lineage>
        <taxon>Bacteria</taxon>
        <taxon>Bacillati</taxon>
        <taxon>Bacillota</taxon>
        <taxon>Bacilli</taxon>
        <taxon>Lactobacillales</taxon>
        <taxon>Lactobacillaceae</taxon>
        <taxon>Schleiferilactobacillus</taxon>
    </lineage>
</organism>
<dbReference type="OrthoDB" id="2296476at2"/>
<feature type="compositionally biased region" description="Basic residues" evidence="1">
    <location>
        <begin position="173"/>
        <end position="189"/>
    </location>
</feature>
<dbReference type="STRING" id="1423792.FD09_GL002782"/>
<dbReference type="AlphaFoldDB" id="A0A0R1N7H6"/>
<comment type="caution">
    <text evidence="2">The sequence shown here is derived from an EMBL/GenBank/DDBJ whole genome shotgun (WGS) entry which is preliminary data.</text>
</comment>
<protein>
    <submittedName>
        <fullName evidence="2">Uncharacterized protein</fullName>
    </submittedName>
</protein>
<name>A0A0R1N7H6_9LACO</name>
<evidence type="ECO:0000313" key="2">
    <source>
        <dbReference type="EMBL" id="KRL12795.1"/>
    </source>
</evidence>
<gene>
    <name evidence="2" type="ORF">FD09_GL002782</name>
</gene>
<evidence type="ECO:0000313" key="3">
    <source>
        <dbReference type="Proteomes" id="UP000051330"/>
    </source>
</evidence>
<dbReference type="EMBL" id="AZEC01000006">
    <property type="protein sequence ID" value="KRL12795.1"/>
    <property type="molecule type" value="Genomic_DNA"/>
</dbReference>
<evidence type="ECO:0000256" key="1">
    <source>
        <dbReference type="SAM" id="MobiDB-lite"/>
    </source>
</evidence>
<feature type="compositionally biased region" description="Basic and acidic residues" evidence="1">
    <location>
        <begin position="161"/>
        <end position="172"/>
    </location>
</feature>
<feature type="region of interest" description="Disordered" evidence="1">
    <location>
        <begin position="161"/>
        <end position="234"/>
    </location>
</feature>
<reference evidence="2 3" key="1">
    <citation type="journal article" date="2015" name="Genome Announc.">
        <title>Expanding the biotechnology potential of lactobacilli through comparative genomics of 213 strains and associated genera.</title>
        <authorList>
            <person name="Sun Z."/>
            <person name="Harris H.M."/>
            <person name="McCann A."/>
            <person name="Guo C."/>
            <person name="Argimon S."/>
            <person name="Zhang W."/>
            <person name="Yang X."/>
            <person name="Jeffery I.B."/>
            <person name="Cooney J.C."/>
            <person name="Kagawa T.F."/>
            <person name="Liu W."/>
            <person name="Song Y."/>
            <person name="Salvetti E."/>
            <person name="Wrobel A."/>
            <person name="Rasinkangas P."/>
            <person name="Parkhill J."/>
            <person name="Rea M.C."/>
            <person name="O'Sullivan O."/>
            <person name="Ritari J."/>
            <person name="Douillard F.P."/>
            <person name="Paul Ross R."/>
            <person name="Yang R."/>
            <person name="Briner A.E."/>
            <person name="Felis G.E."/>
            <person name="de Vos W.M."/>
            <person name="Barrangou R."/>
            <person name="Klaenhammer T.R."/>
            <person name="Caufield P.W."/>
            <person name="Cui Y."/>
            <person name="Zhang H."/>
            <person name="O'Toole P.W."/>
        </authorList>
    </citation>
    <scope>NUCLEOTIDE SEQUENCE [LARGE SCALE GENOMIC DNA]</scope>
    <source>
        <strain evidence="2 3">DSM 12744</strain>
    </source>
</reference>
<dbReference type="Proteomes" id="UP000051330">
    <property type="component" value="Unassembled WGS sequence"/>
</dbReference>
<dbReference type="PATRIC" id="fig|1423792.3.peg.2842"/>
<feature type="compositionally biased region" description="Low complexity" evidence="1">
    <location>
        <begin position="207"/>
        <end position="225"/>
    </location>
</feature>
<dbReference type="RefSeq" id="WP_057820399.1">
    <property type="nucleotide sequence ID" value="NZ_AZEC01000006.1"/>
</dbReference>
<keyword evidence="3" id="KW-1185">Reference proteome</keyword>
<accession>A0A0R1N7H6</accession>